<organism evidence="2 3">
    <name type="scientific">Anopheles atroparvus</name>
    <name type="common">European mosquito</name>
    <dbReference type="NCBI Taxonomy" id="41427"/>
    <lineage>
        <taxon>Eukaryota</taxon>
        <taxon>Metazoa</taxon>
        <taxon>Ecdysozoa</taxon>
        <taxon>Arthropoda</taxon>
        <taxon>Hexapoda</taxon>
        <taxon>Insecta</taxon>
        <taxon>Pterygota</taxon>
        <taxon>Neoptera</taxon>
        <taxon>Endopterygota</taxon>
        <taxon>Diptera</taxon>
        <taxon>Nematocera</taxon>
        <taxon>Culicoidea</taxon>
        <taxon>Culicidae</taxon>
        <taxon>Anophelinae</taxon>
        <taxon>Anopheles</taxon>
    </lineage>
</organism>
<reference evidence="2" key="1">
    <citation type="submission" date="2024-04" db="UniProtKB">
        <authorList>
            <consortium name="EnsemblMetazoa"/>
        </authorList>
    </citation>
    <scope>IDENTIFICATION</scope>
    <source>
        <strain evidence="2">EBRO</strain>
    </source>
</reference>
<evidence type="ECO:0000256" key="1">
    <source>
        <dbReference type="SAM" id="MobiDB-lite"/>
    </source>
</evidence>
<dbReference type="AlphaFoldDB" id="A0AAG5CPE8"/>
<name>A0AAG5CPE8_ANOAO</name>
<protein>
    <submittedName>
        <fullName evidence="2">Uncharacterized protein</fullName>
    </submittedName>
</protein>
<sequence length="98" mass="10883">VREEVGKSAAHRAAAVRRWRVRCGLVQRRLRRANDDSTALLGAGGRHFLRQQVRPRGLARYLHASVVVHRLDQGQHPTVKATGTKDDLNSSKTIGLAK</sequence>
<dbReference type="EnsemblMetazoa" id="ENSAATROPT000726">
    <property type="protein sequence ID" value="ENSAATROPP000690"/>
    <property type="gene ID" value="ENSAATROPG000594"/>
</dbReference>
<evidence type="ECO:0000313" key="3">
    <source>
        <dbReference type="Proteomes" id="UP000075880"/>
    </source>
</evidence>
<keyword evidence="3" id="KW-1185">Reference proteome</keyword>
<evidence type="ECO:0000313" key="2">
    <source>
        <dbReference type="EnsemblMetazoa" id="ENSAATROPP000690"/>
    </source>
</evidence>
<dbReference type="Proteomes" id="UP000075880">
    <property type="component" value="Unassembled WGS sequence"/>
</dbReference>
<proteinExistence type="predicted"/>
<accession>A0AAG5CPE8</accession>
<feature type="region of interest" description="Disordered" evidence="1">
    <location>
        <begin position="73"/>
        <end position="98"/>
    </location>
</feature>